<dbReference type="PANTHER" id="PTHR21666">
    <property type="entry name" value="PEPTIDASE-RELATED"/>
    <property type="match status" value="1"/>
</dbReference>
<comment type="caution">
    <text evidence="5">The sequence shown here is derived from an EMBL/GenBank/DDBJ whole genome shotgun (WGS) entry which is preliminary data.</text>
</comment>
<dbReference type="AlphaFoldDB" id="A0A1E7X5X1"/>
<dbReference type="Gene3D" id="6.10.250.3150">
    <property type="match status" value="1"/>
</dbReference>
<feature type="chain" id="PRO_5009208422" evidence="3">
    <location>
        <begin position="23"/>
        <end position="509"/>
    </location>
</feature>
<gene>
    <name evidence="5" type="primary">envC</name>
    <name evidence="5" type="ORF">DUPY_08520</name>
</gene>
<dbReference type="InterPro" id="IPR050570">
    <property type="entry name" value="Cell_wall_metabolism_enzyme"/>
</dbReference>
<dbReference type="PANTHER" id="PTHR21666:SF270">
    <property type="entry name" value="MUREIN HYDROLASE ACTIVATOR ENVC"/>
    <property type="match status" value="1"/>
</dbReference>
<keyword evidence="1" id="KW-0175">Coiled coil</keyword>
<reference evidence="6" key="1">
    <citation type="journal article" date="2016" name="Front. Microbiol.">
        <title>Molecular Keys to the Janthinobacterium and Duganella spp. Interaction with the Plant Pathogen Fusarium graminearum.</title>
        <authorList>
            <person name="Haack F.S."/>
            <person name="Poehlein A."/>
            <person name="Kroger C."/>
            <person name="Voigt C.A."/>
            <person name="Piepenbring M."/>
            <person name="Bode H.B."/>
            <person name="Daniel R."/>
            <person name="Schafer W."/>
            <person name="Streit W.R."/>
        </authorList>
    </citation>
    <scope>NUCLEOTIDE SEQUENCE [LARGE SCALE GENOMIC DNA]</scope>
    <source>
        <strain evidence="6">T54</strain>
    </source>
</reference>
<dbReference type="PATRIC" id="fig|762836.4.peg.897"/>
<keyword evidence="5" id="KW-0378">Hydrolase</keyword>
<name>A0A1E7X5X1_9BURK</name>
<dbReference type="SUPFAM" id="SSF57997">
    <property type="entry name" value="Tropomyosin"/>
    <property type="match status" value="1"/>
</dbReference>
<dbReference type="InterPro" id="IPR016047">
    <property type="entry name" value="M23ase_b-sheet_dom"/>
</dbReference>
<dbReference type="Pfam" id="PF01551">
    <property type="entry name" value="Peptidase_M23"/>
    <property type="match status" value="1"/>
</dbReference>
<dbReference type="Gene3D" id="2.70.70.10">
    <property type="entry name" value="Glucose Permease (Domain IIA)"/>
    <property type="match status" value="1"/>
</dbReference>
<dbReference type="CDD" id="cd12797">
    <property type="entry name" value="M23_peptidase"/>
    <property type="match status" value="1"/>
</dbReference>
<sequence length="509" mass="54003">MSAALLVTASLATSMAVPVAHAAPGKPTERSKQKALAEAERAGLQQKLTALKKDIGKTESAKEDAADTLAESEAAISDANRALRDLQQEQQDTNSKLTALGTERERLSATVKDQQQQLAQMLRQHYVAGNEDRIKLLLSGDNPNRINRDLQMLSYVSQAQAKLLEGLRASLKAVEDNQAATQNAKDELGEIAQEQLQQKNKLEQEKARRAALLSQLSNKLVAQRKEVGNVERDEQRLGGLVTRLNKLIEEQAAAAAAEKRRQEQLAAARAAAKAKAEAEQRALAKARAAEAERQRLARAAAAREAAARAAAMANAGKSGTIKPQTPAPVTSPAPPVKLDPIDADEPKVAATPAPPEVKEPKEPPAKAADIALAPAAPAGAFASLKGQMRAPVNGRVAAKYGSKRGDGPAWKGVFIKAAEGAEIHAVAGGRVVFAEWLRGFGNLIIVDHGGQYMSIYGNNQSLLKRPGDVVKAGDAIASVGNSGGNEESGLYFELRLRGAAFDPSGWVKF</sequence>
<feature type="compositionally biased region" description="Pro residues" evidence="2">
    <location>
        <begin position="325"/>
        <end position="337"/>
    </location>
</feature>
<feature type="region of interest" description="Disordered" evidence="2">
    <location>
        <begin position="315"/>
        <end position="362"/>
    </location>
</feature>
<dbReference type="EMBL" id="LROM01000050">
    <property type="protein sequence ID" value="OFA08203.1"/>
    <property type="molecule type" value="Genomic_DNA"/>
</dbReference>
<accession>A0A1E7X5X1</accession>
<evidence type="ECO:0000256" key="1">
    <source>
        <dbReference type="SAM" id="Coils"/>
    </source>
</evidence>
<evidence type="ECO:0000256" key="3">
    <source>
        <dbReference type="SAM" id="SignalP"/>
    </source>
</evidence>
<dbReference type="Proteomes" id="UP000175989">
    <property type="component" value="Unassembled WGS sequence"/>
</dbReference>
<organism evidence="5 6">
    <name type="scientific">Duganella phyllosphaerae</name>
    <dbReference type="NCBI Taxonomy" id="762836"/>
    <lineage>
        <taxon>Bacteria</taxon>
        <taxon>Pseudomonadati</taxon>
        <taxon>Pseudomonadota</taxon>
        <taxon>Betaproteobacteria</taxon>
        <taxon>Burkholderiales</taxon>
        <taxon>Oxalobacteraceae</taxon>
        <taxon>Telluria group</taxon>
        <taxon>Duganella</taxon>
    </lineage>
</organism>
<dbReference type="InterPro" id="IPR011055">
    <property type="entry name" value="Dup_hybrid_motif"/>
</dbReference>
<evidence type="ECO:0000313" key="5">
    <source>
        <dbReference type="EMBL" id="OFA08203.1"/>
    </source>
</evidence>
<evidence type="ECO:0000256" key="2">
    <source>
        <dbReference type="SAM" id="MobiDB-lite"/>
    </source>
</evidence>
<proteinExistence type="predicted"/>
<feature type="domain" description="M23ase beta-sheet core" evidence="4">
    <location>
        <begin position="410"/>
        <end position="503"/>
    </location>
</feature>
<feature type="coiled-coil region" evidence="1">
    <location>
        <begin position="164"/>
        <end position="299"/>
    </location>
</feature>
<dbReference type="FunFam" id="2.70.70.10:FF:000003">
    <property type="entry name" value="Murein hydrolase activator EnvC"/>
    <property type="match status" value="1"/>
</dbReference>
<evidence type="ECO:0000259" key="4">
    <source>
        <dbReference type="Pfam" id="PF01551"/>
    </source>
</evidence>
<feature type="coiled-coil region" evidence="1">
    <location>
        <begin position="34"/>
        <end position="124"/>
    </location>
</feature>
<feature type="signal peptide" evidence="3">
    <location>
        <begin position="1"/>
        <end position="22"/>
    </location>
</feature>
<evidence type="ECO:0000313" key="6">
    <source>
        <dbReference type="Proteomes" id="UP000175989"/>
    </source>
</evidence>
<dbReference type="SUPFAM" id="SSF51261">
    <property type="entry name" value="Duplicated hybrid motif"/>
    <property type="match status" value="1"/>
</dbReference>
<dbReference type="GO" id="GO:0004222">
    <property type="term" value="F:metalloendopeptidase activity"/>
    <property type="evidence" value="ECO:0007669"/>
    <property type="project" value="TreeGrafter"/>
</dbReference>
<keyword evidence="6" id="KW-1185">Reference proteome</keyword>
<protein>
    <submittedName>
        <fullName evidence="5">Murein hydrolase activator EnvC</fullName>
    </submittedName>
</protein>
<keyword evidence="3" id="KW-0732">Signal</keyword>